<gene>
    <name evidence="6" type="ORF">ACFFQA_35800</name>
</gene>
<dbReference type="InterPro" id="IPR011075">
    <property type="entry name" value="TetR_C"/>
</dbReference>
<comment type="caution">
    <text evidence="6">The sequence shown here is derived from an EMBL/GenBank/DDBJ whole genome shotgun (WGS) entry which is preliminary data.</text>
</comment>
<protein>
    <submittedName>
        <fullName evidence="6">TetR/AcrR family transcriptional regulator</fullName>
    </submittedName>
</protein>
<keyword evidence="2 4" id="KW-0238">DNA-binding</keyword>
<dbReference type="Gene3D" id="1.10.357.10">
    <property type="entry name" value="Tetracycline Repressor, domain 2"/>
    <property type="match status" value="1"/>
</dbReference>
<evidence type="ECO:0000256" key="3">
    <source>
        <dbReference type="ARBA" id="ARBA00023163"/>
    </source>
</evidence>
<dbReference type="Pfam" id="PF00440">
    <property type="entry name" value="TetR_N"/>
    <property type="match status" value="1"/>
</dbReference>
<dbReference type="SUPFAM" id="SSF46689">
    <property type="entry name" value="Homeodomain-like"/>
    <property type="match status" value="1"/>
</dbReference>
<dbReference type="InterPro" id="IPR036271">
    <property type="entry name" value="Tet_transcr_reg_TetR-rel_C_sf"/>
</dbReference>
<sequence>MGRPKLFDPDEAVARAMELFWDKGYSATTPQDLVDGIGIGRGSLYNAFGGKHDLYERALRRYYEHSSQWLVDVLDRPGTARERVRGLLEEIAADPSGRGCMFVNAGMDAGGRDDVVDRLVRRGFDRLEGALKSVIEDGQRDGEIDSGKDPLALAGLLLTTVNGLRVLTKADRDDKRLARVVKAALDLL</sequence>
<feature type="DNA-binding region" description="H-T-H motif" evidence="4">
    <location>
        <begin position="29"/>
        <end position="48"/>
    </location>
</feature>
<keyword evidence="1" id="KW-0805">Transcription regulation</keyword>
<organism evidence="6 7">
    <name type="scientific">Allokutzneria oryzae</name>
    <dbReference type="NCBI Taxonomy" id="1378989"/>
    <lineage>
        <taxon>Bacteria</taxon>
        <taxon>Bacillati</taxon>
        <taxon>Actinomycetota</taxon>
        <taxon>Actinomycetes</taxon>
        <taxon>Pseudonocardiales</taxon>
        <taxon>Pseudonocardiaceae</taxon>
        <taxon>Allokutzneria</taxon>
    </lineage>
</organism>
<evidence type="ECO:0000256" key="4">
    <source>
        <dbReference type="PROSITE-ProRule" id="PRU00335"/>
    </source>
</evidence>
<evidence type="ECO:0000259" key="5">
    <source>
        <dbReference type="PROSITE" id="PS50977"/>
    </source>
</evidence>
<dbReference type="Proteomes" id="UP001589693">
    <property type="component" value="Unassembled WGS sequence"/>
</dbReference>
<name>A0ABV6ABN3_9PSEU</name>
<dbReference type="RefSeq" id="WP_377862157.1">
    <property type="nucleotide sequence ID" value="NZ_JBHLZU010000033.1"/>
</dbReference>
<keyword evidence="7" id="KW-1185">Reference proteome</keyword>
<evidence type="ECO:0000256" key="1">
    <source>
        <dbReference type="ARBA" id="ARBA00023015"/>
    </source>
</evidence>
<dbReference type="SUPFAM" id="SSF48498">
    <property type="entry name" value="Tetracyclin repressor-like, C-terminal domain"/>
    <property type="match status" value="1"/>
</dbReference>
<dbReference type="EMBL" id="JBHLZU010000033">
    <property type="protein sequence ID" value="MFB9909329.1"/>
    <property type="molecule type" value="Genomic_DNA"/>
</dbReference>
<dbReference type="PROSITE" id="PS50977">
    <property type="entry name" value="HTH_TETR_2"/>
    <property type="match status" value="1"/>
</dbReference>
<feature type="domain" description="HTH tetR-type" evidence="5">
    <location>
        <begin position="6"/>
        <end position="66"/>
    </location>
</feature>
<dbReference type="Gene3D" id="1.10.10.60">
    <property type="entry name" value="Homeodomain-like"/>
    <property type="match status" value="1"/>
</dbReference>
<dbReference type="Pfam" id="PF16925">
    <property type="entry name" value="TetR_C_13"/>
    <property type="match status" value="1"/>
</dbReference>
<proteinExistence type="predicted"/>
<dbReference type="InterPro" id="IPR001647">
    <property type="entry name" value="HTH_TetR"/>
</dbReference>
<dbReference type="PANTHER" id="PTHR47506:SF1">
    <property type="entry name" value="HTH-TYPE TRANSCRIPTIONAL REGULATOR YJDC"/>
    <property type="match status" value="1"/>
</dbReference>
<dbReference type="InterPro" id="IPR009057">
    <property type="entry name" value="Homeodomain-like_sf"/>
</dbReference>
<dbReference type="PANTHER" id="PTHR47506">
    <property type="entry name" value="TRANSCRIPTIONAL REGULATORY PROTEIN"/>
    <property type="match status" value="1"/>
</dbReference>
<evidence type="ECO:0000313" key="6">
    <source>
        <dbReference type="EMBL" id="MFB9909329.1"/>
    </source>
</evidence>
<accession>A0ABV6ABN3</accession>
<keyword evidence="3" id="KW-0804">Transcription</keyword>
<evidence type="ECO:0000256" key="2">
    <source>
        <dbReference type="ARBA" id="ARBA00023125"/>
    </source>
</evidence>
<reference evidence="6 7" key="1">
    <citation type="submission" date="2024-09" db="EMBL/GenBank/DDBJ databases">
        <authorList>
            <person name="Sun Q."/>
            <person name="Mori K."/>
        </authorList>
    </citation>
    <scope>NUCLEOTIDE SEQUENCE [LARGE SCALE GENOMIC DNA]</scope>
    <source>
        <strain evidence="6 7">TBRC 7907</strain>
    </source>
</reference>
<evidence type="ECO:0000313" key="7">
    <source>
        <dbReference type="Proteomes" id="UP001589693"/>
    </source>
</evidence>